<dbReference type="Gene3D" id="3.60.10.10">
    <property type="entry name" value="Endonuclease/exonuclease/phosphatase"/>
    <property type="match status" value="1"/>
</dbReference>
<dbReference type="AlphaFoldDB" id="A0A402DSC8"/>
<feature type="transmembrane region" description="Helical" evidence="1">
    <location>
        <begin position="33"/>
        <end position="57"/>
    </location>
</feature>
<evidence type="ECO:0000313" key="3">
    <source>
        <dbReference type="EMBL" id="GCE76976.1"/>
    </source>
</evidence>
<evidence type="ECO:0000313" key="4">
    <source>
        <dbReference type="Proteomes" id="UP000289954"/>
    </source>
</evidence>
<keyword evidence="4" id="KW-1185">Reference proteome</keyword>
<evidence type="ECO:0000256" key="1">
    <source>
        <dbReference type="SAM" id="Phobius"/>
    </source>
</evidence>
<dbReference type="Pfam" id="PF03372">
    <property type="entry name" value="Exo_endo_phos"/>
    <property type="match status" value="1"/>
</dbReference>
<feature type="domain" description="Endonuclease/exonuclease/phosphatase" evidence="2">
    <location>
        <begin position="129"/>
        <end position="328"/>
    </location>
</feature>
<feature type="transmembrane region" description="Helical" evidence="1">
    <location>
        <begin position="64"/>
        <end position="84"/>
    </location>
</feature>
<dbReference type="GO" id="GO:0003824">
    <property type="term" value="F:catalytic activity"/>
    <property type="evidence" value="ECO:0007669"/>
    <property type="project" value="InterPro"/>
</dbReference>
<dbReference type="InterPro" id="IPR036691">
    <property type="entry name" value="Endo/exonu/phosph_ase_sf"/>
</dbReference>
<gene>
    <name evidence="3" type="ORF">CBZ_20320</name>
</gene>
<keyword evidence="1" id="KW-0812">Transmembrane</keyword>
<dbReference type="RefSeq" id="WP_130781580.1">
    <property type="nucleotide sequence ID" value="NZ_BIMR01000156.1"/>
</dbReference>
<sequence>MTRGRAASWGLAAAAAVVLVVLAVPLGGGTFGVAQLVSFRAVLALGVLALAGVLVGVPWTRRRLVPLVVVLALGGAAQLGVLGWRSFPANGASDTTTAAAPGAVASSARAGDEVVVLSFNTLDAVDAPTLAALVLRHDADVVALPETSAATAREVARLLAADGSPVQWHAAESAVPWIAGTALLVSTDLGRYPAADDLATRLGSVRATPVADGTLAAPVLVAAHPRAPDRRSAMAGWRTETALVVQECVATPGAIVAGDLNATLDHPALRDLGRCVDAARAAGSAAHGTWPAAAPTLLAAPIDHVLVDGRTWRVTGFEVLARTGASDHRPVVARLVRR</sequence>
<evidence type="ECO:0000259" key="2">
    <source>
        <dbReference type="Pfam" id="PF03372"/>
    </source>
</evidence>
<organism evidence="3 4">
    <name type="scientific">Cellulomonas biazotea</name>
    <dbReference type="NCBI Taxonomy" id="1709"/>
    <lineage>
        <taxon>Bacteria</taxon>
        <taxon>Bacillati</taxon>
        <taxon>Actinomycetota</taxon>
        <taxon>Actinomycetes</taxon>
        <taxon>Micrococcales</taxon>
        <taxon>Cellulomonadaceae</taxon>
        <taxon>Cellulomonas</taxon>
    </lineage>
</organism>
<keyword evidence="1" id="KW-1133">Transmembrane helix</keyword>
<protein>
    <recommendedName>
        <fullName evidence="2">Endonuclease/exonuclease/phosphatase domain-containing protein</fullName>
    </recommendedName>
</protein>
<keyword evidence="1" id="KW-0472">Membrane</keyword>
<dbReference type="InterPro" id="IPR005135">
    <property type="entry name" value="Endo/exonuclease/phosphatase"/>
</dbReference>
<proteinExistence type="predicted"/>
<dbReference type="OrthoDB" id="2340043at2"/>
<name>A0A402DSC8_9CELL</name>
<dbReference type="SUPFAM" id="SSF56219">
    <property type="entry name" value="DNase I-like"/>
    <property type="match status" value="1"/>
</dbReference>
<accession>A0A402DSC8</accession>
<comment type="caution">
    <text evidence="3">The sequence shown here is derived from an EMBL/GenBank/DDBJ whole genome shotgun (WGS) entry which is preliminary data.</text>
</comment>
<dbReference type="Proteomes" id="UP000289954">
    <property type="component" value="Unassembled WGS sequence"/>
</dbReference>
<dbReference type="EMBL" id="BIMR01000156">
    <property type="protein sequence ID" value="GCE76976.1"/>
    <property type="molecule type" value="Genomic_DNA"/>
</dbReference>
<reference evidence="3 4" key="1">
    <citation type="submission" date="2019-01" db="EMBL/GenBank/DDBJ databases">
        <title>Draft genome sequence of Cellulomonas takizawaensis strain TKZ-21.</title>
        <authorList>
            <person name="Yamamura H."/>
            <person name="Hayashi T."/>
            <person name="Hamada M."/>
            <person name="Serisawa Y."/>
            <person name="Matsuyama K."/>
            <person name="Nakagawa Y."/>
            <person name="Otoguro M."/>
            <person name="Yanagida F."/>
            <person name="Hayakawa M."/>
        </authorList>
    </citation>
    <scope>NUCLEOTIDE SEQUENCE [LARGE SCALE GENOMIC DNA]</scope>
    <source>
        <strain evidence="3 4">NBRC12680</strain>
    </source>
</reference>